<dbReference type="Proteomes" id="UP001187346">
    <property type="component" value="Unassembled WGS sequence"/>
</dbReference>
<reference evidence="2 3" key="1">
    <citation type="submission" date="2023-10" db="EMBL/GenBank/DDBJ databases">
        <title>Characterization of rhizosphere-enriched actinobacteria from wheat plants lab-grown on chernevaya soil.</title>
        <authorList>
            <person name="Tikhonova E.N."/>
            <person name="Konopkin A."/>
            <person name="Kravchenko I.K."/>
        </authorList>
    </citation>
    <scope>NUCLEOTIDE SEQUENCE [LARGE SCALE GENOMIC DNA]</scope>
    <source>
        <strain evidence="2 3">RR29</strain>
    </source>
</reference>
<organism evidence="2 3">
    <name type="scientific">Streptomyces prunicolor</name>
    <dbReference type="NCBI Taxonomy" id="67348"/>
    <lineage>
        <taxon>Bacteria</taxon>
        <taxon>Bacillati</taxon>
        <taxon>Actinomycetota</taxon>
        <taxon>Actinomycetes</taxon>
        <taxon>Kitasatosporales</taxon>
        <taxon>Streptomycetaceae</taxon>
        <taxon>Streptomyces</taxon>
    </lineage>
</organism>
<accession>A0ABU4FIY1</accession>
<dbReference type="EMBL" id="JAWMAJ010000133">
    <property type="protein sequence ID" value="MDV7220527.1"/>
    <property type="molecule type" value="Genomic_DNA"/>
</dbReference>
<evidence type="ECO:0000256" key="1">
    <source>
        <dbReference type="SAM" id="MobiDB-lite"/>
    </source>
</evidence>
<sequence>MIVLPTEYSADLAPVEDPKSLIRYDGPLVERALDVCGQHYAAITSTGSDQMNQELVHELVNVALQTVHLAERETYPQAMETYLHEHRAQLERLWRRYGPCAMFEGEFVLIDLPGCFVLCERTDEVPRWLKRGWAEQDPGGNRAGTASRQLAVRHK</sequence>
<feature type="region of interest" description="Disordered" evidence="1">
    <location>
        <begin position="133"/>
        <end position="155"/>
    </location>
</feature>
<keyword evidence="3" id="KW-1185">Reference proteome</keyword>
<proteinExistence type="predicted"/>
<evidence type="ECO:0000313" key="3">
    <source>
        <dbReference type="Proteomes" id="UP001187346"/>
    </source>
</evidence>
<evidence type="ECO:0000313" key="2">
    <source>
        <dbReference type="EMBL" id="MDV7220527.1"/>
    </source>
</evidence>
<name>A0ABU4FIY1_9ACTN</name>
<comment type="caution">
    <text evidence="2">The sequence shown here is derived from an EMBL/GenBank/DDBJ whole genome shotgun (WGS) entry which is preliminary data.</text>
</comment>
<protein>
    <submittedName>
        <fullName evidence="2">Uncharacterized protein</fullName>
    </submittedName>
</protein>
<dbReference type="RefSeq" id="WP_317774082.1">
    <property type="nucleotide sequence ID" value="NZ_JAWMAJ010000133.1"/>
</dbReference>
<gene>
    <name evidence="2" type="ORF">R5A26_31750</name>
</gene>